<protein>
    <submittedName>
        <fullName evidence="1">Uncharacterized protein</fullName>
    </submittedName>
</protein>
<evidence type="ECO:0000313" key="2">
    <source>
        <dbReference type="Proteomes" id="UP000827872"/>
    </source>
</evidence>
<proteinExistence type="predicted"/>
<keyword evidence="2" id="KW-1185">Reference proteome</keyword>
<accession>A0ACB8EHH7</accession>
<reference evidence="1" key="1">
    <citation type="submission" date="2021-08" db="EMBL/GenBank/DDBJ databases">
        <title>The first chromosome-level gecko genome reveals the dynamic sex chromosomes of Neotropical dwarf geckos (Sphaerodactylidae: Sphaerodactylus).</title>
        <authorList>
            <person name="Pinto B.J."/>
            <person name="Keating S.E."/>
            <person name="Gamble T."/>
        </authorList>
    </citation>
    <scope>NUCLEOTIDE SEQUENCE</scope>
    <source>
        <strain evidence="1">TG3544</strain>
    </source>
</reference>
<name>A0ACB8EHH7_9SAUR</name>
<dbReference type="EMBL" id="CM037616">
    <property type="protein sequence ID" value="KAH7992069.1"/>
    <property type="molecule type" value="Genomic_DNA"/>
</dbReference>
<evidence type="ECO:0000313" key="1">
    <source>
        <dbReference type="EMBL" id="KAH7992069.1"/>
    </source>
</evidence>
<organism evidence="1 2">
    <name type="scientific">Sphaerodactylus townsendi</name>
    <dbReference type="NCBI Taxonomy" id="933632"/>
    <lineage>
        <taxon>Eukaryota</taxon>
        <taxon>Metazoa</taxon>
        <taxon>Chordata</taxon>
        <taxon>Craniata</taxon>
        <taxon>Vertebrata</taxon>
        <taxon>Euteleostomi</taxon>
        <taxon>Lepidosauria</taxon>
        <taxon>Squamata</taxon>
        <taxon>Bifurcata</taxon>
        <taxon>Gekkota</taxon>
        <taxon>Sphaerodactylidae</taxon>
        <taxon>Sphaerodactylus</taxon>
    </lineage>
</organism>
<sequence>MYPALIQTSVSDRKCFDMDVKSIVCNTVMTAHLTVCLGIQAYTNHCTTMPELYNRLTGLKENSKALHMSYILLVYLLAIFFFPTVFPKAVKWDRIGQMGVAHKCLFSNGFNSFIRLIWLQGS</sequence>
<gene>
    <name evidence="1" type="ORF">K3G42_018957</name>
</gene>
<dbReference type="Proteomes" id="UP000827872">
    <property type="component" value="Linkage Group LG03"/>
</dbReference>
<comment type="caution">
    <text evidence="1">The sequence shown here is derived from an EMBL/GenBank/DDBJ whole genome shotgun (WGS) entry which is preliminary data.</text>
</comment>